<dbReference type="AlphaFoldDB" id="A0A9Q8PJV9"/>
<dbReference type="KEGG" id="ffu:CLAFUR5_12833"/>
<sequence>MSGYIPFDPAYHNDILRSLQSPYGNTVSQRSARSLVSVRRTGSDPQNPDHDHCSPPPPYSRHDTASTTNGTASISTTAASTIRSSSHDPIVERLRRFLSFCIAVDYDAHLLTPDTLDKVTWCHFMSLFLMSHELLIRRSRPTHSTKASQTWPSHLTHAQLEKHIFRPARKLGVPKDTAMAMLRNFAQQSHVGGYRSNLDDWANMWDLAGLESKLRIDRDWIFDTVLPPTDNTALRTAIDKKYRQVAAKWFVSLYPAPAKPTRRGKDKLGWEGYRDWAQQFPRHAEDPPPDHRLRMNTLSRVAARRNLYVRLLQHPGRTLCNLGP</sequence>
<name>A0A9Q8PJV9_PASFU</name>
<accession>A0A9Q8PJV9</accession>
<reference evidence="2" key="2">
    <citation type="journal article" date="2022" name="Microb. Genom.">
        <title>A chromosome-scale genome assembly of the tomato pathogen Cladosporium fulvum reveals a compartmentalized genome architecture and the presence of a dispensable chromosome.</title>
        <authorList>
            <person name="Zaccaron A.Z."/>
            <person name="Chen L.H."/>
            <person name="Samaras A."/>
            <person name="Stergiopoulos I."/>
        </authorList>
    </citation>
    <scope>NUCLEOTIDE SEQUENCE</scope>
    <source>
        <strain evidence="2">Race5_Kim</strain>
    </source>
</reference>
<dbReference type="RefSeq" id="XP_047768128.1">
    <property type="nucleotide sequence ID" value="XM_047911981.1"/>
</dbReference>
<feature type="compositionally biased region" description="Low complexity" evidence="1">
    <location>
        <begin position="65"/>
        <end position="82"/>
    </location>
</feature>
<feature type="region of interest" description="Disordered" evidence="1">
    <location>
        <begin position="29"/>
        <end position="82"/>
    </location>
</feature>
<dbReference type="OMA" id="ACRRIRY"/>
<evidence type="ECO:0000313" key="2">
    <source>
        <dbReference type="EMBL" id="UJO23762.1"/>
    </source>
</evidence>
<proteinExistence type="predicted"/>
<dbReference type="Proteomes" id="UP000756132">
    <property type="component" value="Chromosome 11"/>
</dbReference>
<reference evidence="2" key="1">
    <citation type="submission" date="2021-12" db="EMBL/GenBank/DDBJ databases">
        <authorList>
            <person name="Zaccaron A."/>
            <person name="Stergiopoulos I."/>
        </authorList>
    </citation>
    <scope>NUCLEOTIDE SEQUENCE</scope>
    <source>
        <strain evidence="2">Race5_Kim</strain>
    </source>
</reference>
<dbReference type="OrthoDB" id="3946206at2759"/>
<dbReference type="EMBL" id="CP090173">
    <property type="protein sequence ID" value="UJO23762.1"/>
    <property type="molecule type" value="Genomic_DNA"/>
</dbReference>
<dbReference type="GeneID" id="71992711"/>
<organism evidence="2 3">
    <name type="scientific">Passalora fulva</name>
    <name type="common">Tomato leaf mold</name>
    <name type="synonym">Cladosporium fulvum</name>
    <dbReference type="NCBI Taxonomy" id="5499"/>
    <lineage>
        <taxon>Eukaryota</taxon>
        <taxon>Fungi</taxon>
        <taxon>Dikarya</taxon>
        <taxon>Ascomycota</taxon>
        <taxon>Pezizomycotina</taxon>
        <taxon>Dothideomycetes</taxon>
        <taxon>Dothideomycetidae</taxon>
        <taxon>Mycosphaerellales</taxon>
        <taxon>Mycosphaerellaceae</taxon>
        <taxon>Fulvia</taxon>
    </lineage>
</organism>
<gene>
    <name evidence="2" type="ORF">CLAFUR5_12833</name>
</gene>
<keyword evidence="3" id="KW-1185">Reference proteome</keyword>
<evidence type="ECO:0000313" key="3">
    <source>
        <dbReference type="Proteomes" id="UP000756132"/>
    </source>
</evidence>
<protein>
    <submittedName>
        <fullName evidence="2">Uncharacterized protein</fullName>
    </submittedName>
</protein>
<evidence type="ECO:0000256" key="1">
    <source>
        <dbReference type="SAM" id="MobiDB-lite"/>
    </source>
</evidence>